<name>A0A8E2AR74_9APHY</name>
<evidence type="ECO:0000313" key="15">
    <source>
        <dbReference type="Proteomes" id="UP000250043"/>
    </source>
</evidence>
<evidence type="ECO:0000256" key="13">
    <source>
        <dbReference type="PIRSR" id="PIRSR602401-1"/>
    </source>
</evidence>
<comment type="cofactor">
    <cofactor evidence="1 13">
        <name>heme</name>
        <dbReference type="ChEBI" id="CHEBI:30413"/>
    </cofactor>
</comment>
<evidence type="ECO:0000256" key="7">
    <source>
        <dbReference type="ARBA" id="ARBA00022723"/>
    </source>
</evidence>
<dbReference type="EMBL" id="KV722471">
    <property type="protein sequence ID" value="OCH87844.1"/>
    <property type="molecule type" value="Genomic_DNA"/>
</dbReference>
<evidence type="ECO:0000256" key="4">
    <source>
        <dbReference type="ARBA" id="ARBA00010617"/>
    </source>
</evidence>
<dbReference type="InterPro" id="IPR036396">
    <property type="entry name" value="Cyt_P450_sf"/>
</dbReference>
<dbReference type="GO" id="GO:0004497">
    <property type="term" value="F:monooxygenase activity"/>
    <property type="evidence" value="ECO:0007669"/>
    <property type="project" value="UniProtKB-KW"/>
</dbReference>
<dbReference type="CDD" id="cd11065">
    <property type="entry name" value="CYP64-like"/>
    <property type="match status" value="1"/>
</dbReference>
<keyword evidence="10 13" id="KW-0408">Iron</keyword>
<sequence length="504" mass="57084">MTSSQVVDHTPLLILSRIPLLRTSFEGKLPPGPRGVPFFGNLFQVGKGSWITFTEWKKTYGPIIHINLAGQSVIVLNTHKVAADLLDRRSPKYSDRPRHIVASEILTGGLVVAFIQYGGWRRMRKAAHEGLNARVVWKYHSLQTREALLLTQGMLENAESWDDQLRRASASMIMTIVYDWPVLKDVKDPLVTDVNDFVERLLKAAFPGAHLVEVFPWMKHLPSSIAKWKRDAEEWFKRDSAMFEGLFNTVKERALNGDQRPSFSATLALEQERHGLSGKEAAWLAGTMYAAGAETTAAVLSWTMLAIARHPEVQRKAQEELDRVVGRERMPTFADYEQLPYIRAIVKETLRWRPVDPDDYYEGYYIPKGTHCIANVWAMNHDPDVYGEDAEMFNPDRHLDEKGLLARAPEETKGEGHVSYGFGRRLCIGRNIANNSLFIDIACILWAMSIEPIKDADGQDIMPDVDAYVFEGLVVRPVPFRIVTKPRIAEARSILARNLELHGV</sequence>
<dbReference type="PRINTS" id="PR00385">
    <property type="entry name" value="P450"/>
</dbReference>
<dbReference type="OrthoDB" id="1055148at2759"/>
<dbReference type="PANTHER" id="PTHR46300">
    <property type="entry name" value="P450, PUTATIVE (EUROFUNG)-RELATED-RELATED"/>
    <property type="match status" value="1"/>
</dbReference>
<proteinExistence type="inferred from homology"/>
<dbReference type="Pfam" id="PF00067">
    <property type="entry name" value="p450"/>
    <property type="match status" value="1"/>
</dbReference>
<keyword evidence="7 13" id="KW-0479">Metal-binding</keyword>
<evidence type="ECO:0000256" key="9">
    <source>
        <dbReference type="ARBA" id="ARBA00023002"/>
    </source>
</evidence>
<evidence type="ECO:0000256" key="3">
    <source>
        <dbReference type="ARBA" id="ARBA00005179"/>
    </source>
</evidence>
<reference evidence="14 15" key="1">
    <citation type="submission" date="2016-07" db="EMBL/GenBank/DDBJ databases">
        <title>Draft genome of the white-rot fungus Obba rivulosa 3A-2.</title>
        <authorList>
            <consortium name="DOE Joint Genome Institute"/>
            <person name="Miettinen O."/>
            <person name="Riley R."/>
            <person name="Acob R."/>
            <person name="Barry K."/>
            <person name="Cullen D."/>
            <person name="De Vries R."/>
            <person name="Hainaut M."/>
            <person name="Hatakka A."/>
            <person name="Henrissat B."/>
            <person name="Hilden K."/>
            <person name="Kuo R."/>
            <person name="Labutti K."/>
            <person name="Lipzen A."/>
            <person name="Makela M.R."/>
            <person name="Sandor L."/>
            <person name="Spatafora J.W."/>
            <person name="Grigoriev I.V."/>
            <person name="Hibbett D.S."/>
        </authorList>
    </citation>
    <scope>NUCLEOTIDE SEQUENCE [LARGE SCALE GENOMIC DNA]</scope>
    <source>
        <strain evidence="14 15">3A-2</strain>
    </source>
</reference>
<dbReference type="GO" id="GO:0016020">
    <property type="term" value="C:membrane"/>
    <property type="evidence" value="ECO:0007669"/>
    <property type="project" value="UniProtKB-SubCell"/>
</dbReference>
<comment type="pathway">
    <text evidence="3">Secondary metabolite biosynthesis.</text>
</comment>
<dbReference type="GO" id="GO:0005506">
    <property type="term" value="F:iron ion binding"/>
    <property type="evidence" value="ECO:0007669"/>
    <property type="project" value="InterPro"/>
</dbReference>
<dbReference type="Proteomes" id="UP000250043">
    <property type="component" value="Unassembled WGS sequence"/>
</dbReference>
<keyword evidence="11" id="KW-0503">Monooxygenase</keyword>
<dbReference type="PRINTS" id="PR00463">
    <property type="entry name" value="EP450I"/>
</dbReference>
<keyword evidence="6" id="KW-0812">Transmembrane</keyword>
<gene>
    <name evidence="14" type="ORF">OBBRIDRAFT_813937</name>
</gene>
<evidence type="ECO:0000256" key="5">
    <source>
        <dbReference type="ARBA" id="ARBA00022617"/>
    </source>
</evidence>
<comment type="similarity">
    <text evidence="4">Belongs to the cytochrome P450 family.</text>
</comment>
<organism evidence="14 15">
    <name type="scientific">Obba rivulosa</name>
    <dbReference type="NCBI Taxonomy" id="1052685"/>
    <lineage>
        <taxon>Eukaryota</taxon>
        <taxon>Fungi</taxon>
        <taxon>Dikarya</taxon>
        <taxon>Basidiomycota</taxon>
        <taxon>Agaricomycotina</taxon>
        <taxon>Agaricomycetes</taxon>
        <taxon>Polyporales</taxon>
        <taxon>Gelatoporiaceae</taxon>
        <taxon>Obba</taxon>
    </lineage>
</organism>
<dbReference type="InterPro" id="IPR050364">
    <property type="entry name" value="Cytochrome_P450_fung"/>
</dbReference>
<keyword evidence="8" id="KW-1133">Transmembrane helix</keyword>
<evidence type="ECO:0000313" key="14">
    <source>
        <dbReference type="EMBL" id="OCH87844.1"/>
    </source>
</evidence>
<evidence type="ECO:0000256" key="10">
    <source>
        <dbReference type="ARBA" id="ARBA00023004"/>
    </source>
</evidence>
<evidence type="ECO:0000256" key="11">
    <source>
        <dbReference type="ARBA" id="ARBA00023033"/>
    </source>
</evidence>
<dbReference type="Gene3D" id="1.10.630.10">
    <property type="entry name" value="Cytochrome P450"/>
    <property type="match status" value="1"/>
</dbReference>
<keyword evidence="15" id="KW-1185">Reference proteome</keyword>
<dbReference type="InterPro" id="IPR001128">
    <property type="entry name" value="Cyt_P450"/>
</dbReference>
<dbReference type="InterPro" id="IPR002401">
    <property type="entry name" value="Cyt_P450_E_grp-I"/>
</dbReference>
<dbReference type="AlphaFoldDB" id="A0A8E2AR74"/>
<dbReference type="SUPFAM" id="SSF48264">
    <property type="entry name" value="Cytochrome P450"/>
    <property type="match status" value="1"/>
</dbReference>
<keyword evidence="9" id="KW-0560">Oxidoreductase</keyword>
<feature type="binding site" description="axial binding residue" evidence="13">
    <location>
        <position position="427"/>
    </location>
    <ligand>
        <name>heme</name>
        <dbReference type="ChEBI" id="CHEBI:30413"/>
    </ligand>
    <ligandPart>
        <name>Fe</name>
        <dbReference type="ChEBI" id="CHEBI:18248"/>
    </ligandPart>
</feature>
<evidence type="ECO:0000256" key="6">
    <source>
        <dbReference type="ARBA" id="ARBA00022692"/>
    </source>
</evidence>
<evidence type="ECO:0000256" key="8">
    <source>
        <dbReference type="ARBA" id="ARBA00022989"/>
    </source>
</evidence>
<dbReference type="GO" id="GO:0016705">
    <property type="term" value="F:oxidoreductase activity, acting on paired donors, with incorporation or reduction of molecular oxygen"/>
    <property type="evidence" value="ECO:0007669"/>
    <property type="project" value="InterPro"/>
</dbReference>
<dbReference type="GO" id="GO:0020037">
    <property type="term" value="F:heme binding"/>
    <property type="evidence" value="ECO:0007669"/>
    <property type="project" value="InterPro"/>
</dbReference>
<accession>A0A8E2AR74</accession>
<keyword evidence="12" id="KW-0472">Membrane</keyword>
<keyword evidence="5 13" id="KW-0349">Heme</keyword>
<evidence type="ECO:0000256" key="2">
    <source>
        <dbReference type="ARBA" id="ARBA00004370"/>
    </source>
</evidence>
<evidence type="ECO:0000256" key="1">
    <source>
        <dbReference type="ARBA" id="ARBA00001971"/>
    </source>
</evidence>
<protein>
    <submittedName>
        <fullName evidence="14">Cytochrome P450</fullName>
    </submittedName>
</protein>
<evidence type="ECO:0000256" key="12">
    <source>
        <dbReference type="ARBA" id="ARBA00023136"/>
    </source>
</evidence>
<comment type="subcellular location">
    <subcellularLocation>
        <location evidence="2">Membrane</location>
    </subcellularLocation>
</comment>